<dbReference type="InterPro" id="IPR036191">
    <property type="entry name" value="RRF_sf"/>
</dbReference>
<sequence length="184" mass="20344">MSSNTKVYEDKMKSSVEHLGRELGAVRAGRANPAVLDKVSVDYYGAPTPIQQVASVAVAEARTLTITPWDRTLLRPISKAIMASDVGITPIDDGSTIRLNFPAPTEERRKQLAKEVSKLGEEAKVAVRNIRREAMDKAKAMKKAGELTEDSQKTMEEDVQKLTDKYIKNIDAAVEEKQKEIMSV</sequence>
<dbReference type="AlphaFoldDB" id="A0A2A6ZR54"/>
<evidence type="ECO:0000256" key="2">
    <source>
        <dbReference type="ARBA" id="ARBA00005912"/>
    </source>
</evidence>
<dbReference type="PANTHER" id="PTHR20982:SF3">
    <property type="entry name" value="MITOCHONDRIAL RIBOSOME RECYCLING FACTOR PSEUDO 1"/>
    <property type="match status" value="1"/>
</dbReference>
<dbReference type="HAMAP" id="MF_00040">
    <property type="entry name" value="RRF"/>
    <property type="match status" value="1"/>
</dbReference>
<evidence type="ECO:0000259" key="6">
    <source>
        <dbReference type="Pfam" id="PF01765"/>
    </source>
</evidence>
<dbReference type="OrthoDB" id="9804006at2"/>
<dbReference type="GO" id="GO:0006415">
    <property type="term" value="P:translational termination"/>
    <property type="evidence" value="ECO:0007669"/>
    <property type="project" value="UniProtKB-UniRule"/>
</dbReference>
<dbReference type="NCBIfam" id="TIGR00496">
    <property type="entry name" value="frr"/>
    <property type="match status" value="1"/>
</dbReference>
<accession>A0A2A6ZR54</accession>
<evidence type="ECO:0000313" key="7">
    <source>
        <dbReference type="EMBL" id="PDX58218.1"/>
    </source>
</evidence>
<evidence type="ECO:0000256" key="4">
    <source>
        <dbReference type="ARBA" id="ARBA00022917"/>
    </source>
</evidence>
<comment type="subcellular location">
    <subcellularLocation>
        <location evidence="1 5">Cytoplasm</location>
    </subcellularLocation>
</comment>
<reference evidence="7 8" key="1">
    <citation type="journal article" date="2017" name="Front. Microbiol.">
        <title>New Insights into the Diversity of the Genus Faecalibacterium.</title>
        <authorList>
            <person name="Benevides L."/>
            <person name="Burman S."/>
            <person name="Martin R."/>
            <person name="Robert V."/>
            <person name="Thomas M."/>
            <person name="Miquel S."/>
            <person name="Chain F."/>
            <person name="Sokol H."/>
            <person name="Bermudez-Humaran L.G."/>
            <person name="Morrison M."/>
            <person name="Langella P."/>
            <person name="Azevedo V.A."/>
            <person name="Chatel J.M."/>
            <person name="Soares S."/>
        </authorList>
    </citation>
    <scope>NUCLEOTIDE SEQUENCE [LARGE SCALE GENOMIC DNA]</scope>
    <source>
        <strain evidence="8">CNCM I-4540</strain>
    </source>
</reference>
<name>A0A2A6ZR54_9FIRM</name>
<protein>
    <recommendedName>
        <fullName evidence="5">Ribosome-recycling factor</fullName>
        <shortName evidence="5">RRF</shortName>
    </recommendedName>
    <alternativeName>
        <fullName evidence="5">Ribosome-releasing factor</fullName>
    </alternativeName>
</protein>
<dbReference type="Pfam" id="PF01765">
    <property type="entry name" value="RRF"/>
    <property type="match status" value="1"/>
</dbReference>
<dbReference type="GO" id="GO:0005737">
    <property type="term" value="C:cytoplasm"/>
    <property type="evidence" value="ECO:0007669"/>
    <property type="project" value="UniProtKB-SubCell"/>
</dbReference>
<dbReference type="FunFam" id="3.30.1360.40:FF:000001">
    <property type="entry name" value="Ribosome-recycling factor"/>
    <property type="match status" value="1"/>
</dbReference>
<keyword evidence="8" id="KW-1185">Reference proteome</keyword>
<evidence type="ECO:0000256" key="1">
    <source>
        <dbReference type="ARBA" id="ARBA00004496"/>
    </source>
</evidence>
<dbReference type="PANTHER" id="PTHR20982">
    <property type="entry name" value="RIBOSOME RECYCLING FACTOR"/>
    <property type="match status" value="1"/>
</dbReference>
<evidence type="ECO:0000313" key="8">
    <source>
        <dbReference type="Proteomes" id="UP000220752"/>
    </source>
</evidence>
<feature type="domain" description="Ribosome recycling factor" evidence="6">
    <location>
        <begin position="21"/>
        <end position="182"/>
    </location>
</feature>
<keyword evidence="3 5" id="KW-0963">Cytoplasm</keyword>
<gene>
    <name evidence="5" type="primary">frr</name>
    <name evidence="7" type="ORF">CGS46_09860</name>
</gene>
<dbReference type="Proteomes" id="UP000220752">
    <property type="component" value="Unassembled WGS sequence"/>
</dbReference>
<dbReference type="InterPro" id="IPR023584">
    <property type="entry name" value="Ribosome_recyc_fac_dom"/>
</dbReference>
<comment type="function">
    <text evidence="5">Responsible for the release of ribosomes from messenger RNA at the termination of protein biosynthesis. May increase the efficiency of translation by recycling ribosomes from one round of translation to another.</text>
</comment>
<comment type="caution">
    <text evidence="7">The sequence shown here is derived from an EMBL/GenBank/DDBJ whole genome shotgun (WGS) entry which is preliminary data.</text>
</comment>
<dbReference type="RefSeq" id="WP_005945866.1">
    <property type="nucleotide sequence ID" value="NZ_CABMES010000001.1"/>
</dbReference>
<dbReference type="GO" id="GO:0043023">
    <property type="term" value="F:ribosomal large subunit binding"/>
    <property type="evidence" value="ECO:0007669"/>
    <property type="project" value="TreeGrafter"/>
</dbReference>
<keyword evidence="4 5" id="KW-0648">Protein biosynthesis</keyword>
<organism evidence="7 8">
    <name type="scientific">Faecalibacterium langellae</name>
    <dbReference type="NCBI Taxonomy" id="3435293"/>
    <lineage>
        <taxon>Bacteria</taxon>
        <taxon>Bacillati</taxon>
        <taxon>Bacillota</taxon>
        <taxon>Clostridia</taxon>
        <taxon>Eubacteriales</taxon>
        <taxon>Oscillospiraceae</taxon>
        <taxon>Faecalibacterium</taxon>
    </lineage>
</organism>
<dbReference type="Gene3D" id="3.30.1360.40">
    <property type="match status" value="1"/>
</dbReference>
<dbReference type="InterPro" id="IPR002661">
    <property type="entry name" value="Ribosome_recyc_fac"/>
</dbReference>
<evidence type="ECO:0000256" key="5">
    <source>
        <dbReference type="HAMAP-Rule" id="MF_00040"/>
    </source>
</evidence>
<comment type="similarity">
    <text evidence="2 5">Belongs to the RRF family.</text>
</comment>
<dbReference type="Gene3D" id="1.10.132.20">
    <property type="entry name" value="Ribosome-recycling factor"/>
    <property type="match status" value="1"/>
</dbReference>
<evidence type="ECO:0000256" key="3">
    <source>
        <dbReference type="ARBA" id="ARBA00022490"/>
    </source>
</evidence>
<proteinExistence type="inferred from homology"/>
<dbReference type="CDD" id="cd00520">
    <property type="entry name" value="RRF"/>
    <property type="match status" value="1"/>
</dbReference>
<dbReference type="FunFam" id="1.10.132.20:FF:000001">
    <property type="entry name" value="Ribosome-recycling factor"/>
    <property type="match status" value="1"/>
</dbReference>
<dbReference type="SUPFAM" id="SSF55194">
    <property type="entry name" value="Ribosome recycling factor, RRF"/>
    <property type="match status" value="1"/>
</dbReference>
<dbReference type="EMBL" id="NMTQ01000034">
    <property type="protein sequence ID" value="PDX58218.1"/>
    <property type="molecule type" value="Genomic_DNA"/>
</dbReference>